<feature type="region of interest" description="Disordered" evidence="1">
    <location>
        <begin position="686"/>
        <end position="711"/>
    </location>
</feature>
<dbReference type="InterPro" id="IPR000156">
    <property type="entry name" value="Ran_bind_dom"/>
</dbReference>
<evidence type="ECO:0000313" key="4">
    <source>
        <dbReference type="Proteomes" id="UP001620626"/>
    </source>
</evidence>
<dbReference type="CDD" id="cd00835">
    <property type="entry name" value="RanBD_family"/>
    <property type="match status" value="1"/>
</dbReference>
<dbReference type="Proteomes" id="UP001620626">
    <property type="component" value="Unassembled WGS sequence"/>
</dbReference>
<dbReference type="AlphaFoldDB" id="A0ABD2JUX0"/>
<keyword evidence="4" id="KW-1185">Reference proteome</keyword>
<dbReference type="InterPro" id="IPR045255">
    <property type="entry name" value="RanBP1-like"/>
</dbReference>
<dbReference type="PANTHER" id="PTHR23138">
    <property type="entry name" value="RAN BINDING PROTEIN"/>
    <property type="match status" value="1"/>
</dbReference>
<evidence type="ECO:0000313" key="3">
    <source>
        <dbReference type="EMBL" id="KAL3094417.1"/>
    </source>
</evidence>
<dbReference type="Gene3D" id="2.30.29.30">
    <property type="entry name" value="Pleckstrin-homology domain (PH domain)/Phosphotyrosine-binding domain (PTB)"/>
    <property type="match status" value="1"/>
</dbReference>
<sequence>MRIREFEMTSENERRFREKLSILNENFLRFLQKAYSKNPDADFSPPIKDYTKHLRALDKMYYVDESAGDEAQTVTTTSTSTTTASAAEMTIISSAPSLFISSTVTNSTTSTSISADAGTGANFLFGIGASKTTAPMTATTTALTTSAGSPFAFGLSPSTTASPGSTTTTASATFPLLFGTQPKTTATAAVPSSVPTFSFGTAKFPSFGSAAGTLFGSTTANTLTTISQPQVNGGSRKRSAAQSVDDISPYGKRTASSSSTETSSIANAPLFGGAPTVTTKPSAAIGAPFLANSTALSSTTITAAATPADAGTGANFLFGIGASKTTAPMTATTTALTTSAGSPFAFGSSPSTTASPSTTTTTASATFPLLFGTQPKTTATAAVPSSVPTFSFGTAKFPSFGSAAGTLFGSTTANTLTTTATGANFLFGIGASKTTAPMTATTTALTTSAGSPFAFGSSPSTTASPSTTTTTASATFPLLFGTQPKTTATAAVPSSVPTFSFGTAKFPSFGSAAGTLFGSTTANTLTTTSSADVSKAGKVTDKGGDSDDEAAEEFVPTDTFKPIVPLPPKVDVKSGEENEEVLFSARCKLFRYDPMDKKNKERGIGELKLLHNRETGRSRCVIRSDDQIFKLFANFPVLATMISHITGQKPNVRTLQCRDFSESSEGIDEVFLLKFRDQTTAEEFANKLEETGKKLGMTPNEKEPAEKEPRQ</sequence>
<accession>A0ABD2JUX0</accession>
<evidence type="ECO:0000256" key="1">
    <source>
        <dbReference type="SAM" id="MobiDB-lite"/>
    </source>
</evidence>
<gene>
    <name evidence="3" type="ORF">niasHT_025893</name>
</gene>
<evidence type="ECO:0000259" key="2">
    <source>
        <dbReference type="PROSITE" id="PS50196"/>
    </source>
</evidence>
<organism evidence="3 4">
    <name type="scientific">Heterodera trifolii</name>
    <dbReference type="NCBI Taxonomy" id="157864"/>
    <lineage>
        <taxon>Eukaryota</taxon>
        <taxon>Metazoa</taxon>
        <taxon>Ecdysozoa</taxon>
        <taxon>Nematoda</taxon>
        <taxon>Chromadorea</taxon>
        <taxon>Rhabditida</taxon>
        <taxon>Tylenchina</taxon>
        <taxon>Tylenchomorpha</taxon>
        <taxon>Tylenchoidea</taxon>
        <taxon>Heteroderidae</taxon>
        <taxon>Heteroderinae</taxon>
        <taxon>Heterodera</taxon>
    </lineage>
</organism>
<dbReference type="InterPro" id="IPR011993">
    <property type="entry name" value="PH-like_dom_sf"/>
</dbReference>
<feature type="compositionally biased region" description="Low complexity" evidence="1">
    <location>
        <begin position="254"/>
        <end position="264"/>
    </location>
</feature>
<dbReference type="SUPFAM" id="SSF50729">
    <property type="entry name" value="PH domain-like"/>
    <property type="match status" value="1"/>
</dbReference>
<dbReference type="PROSITE" id="PS50196">
    <property type="entry name" value="RANBD1"/>
    <property type="match status" value="1"/>
</dbReference>
<dbReference type="SMART" id="SM00160">
    <property type="entry name" value="RanBD"/>
    <property type="match status" value="1"/>
</dbReference>
<feature type="compositionally biased region" description="Basic and acidic residues" evidence="1">
    <location>
        <begin position="700"/>
        <end position="711"/>
    </location>
</feature>
<dbReference type="Pfam" id="PF00638">
    <property type="entry name" value="Ran_BP1"/>
    <property type="match status" value="1"/>
</dbReference>
<proteinExistence type="predicted"/>
<feature type="region of interest" description="Disordered" evidence="1">
    <location>
        <begin position="226"/>
        <end position="269"/>
    </location>
</feature>
<reference evidence="3 4" key="1">
    <citation type="submission" date="2024-10" db="EMBL/GenBank/DDBJ databases">
        <authorList>
            <person name="Kim D."/>
        </authorList>
    </citation>
    <scope>NUCLEOTIDE SEQUENCE [LARGE SCALE GENOMIC DNA]</scope>
    <source>
        <strain evidence="3">BH-2024</strain>
    </source>
</reference>
<comment type="caution">
    <text evidence="3">The sequence shown here is derived from an EMBL/GenBank/DDBJ whole genome shotgun (WGS) entry which is preliminary data.</text>
</comment>
<dbReference type="EMBL" id="JBICBT010000897">
    <property type="protein sequence ID" value="KAL3094417.1"/>
    <property type="molecule type" value="Genomic_DNA"/>
</dbReference>
<feature type="domain" description="RanBD1" evidence="2">
    <location>
        <begin position="559"/>
        <end position="697"/>
    </location>
</feature>
<protein>
    <recommendedName>
        <fullName evidence="2">RanBD1 domain-containing protein</fullName>
    </recommendedName>
</protein>
<name>A0ABD2JUX0_9BILA</name>